<dbReference type="STRING" id="685588.A0A067T1N1"/>
<protein>
    <recommendedName>
        <fullName evidence="2">SUZ domain-containing protein</fullName>
    </recommendedName>
</protein>
<feature type="compositionally biased region" description="Basic and acidic residues" evidence="1">
    <location>
        <begin position="54"/>
        <end position="70"/>
    </location>
</feature>
<dbReference type="PANTHER" id="PTHR31796:SF2">
    <property type="entry name" value="SUZ DOMAIN-CONTAINING PROTEIN 1"/>
    <property type="match status" value="1"/>
</dbReference>
<dbReference type="AlphaFoldDB" id="A0A067T1N1"/>
<feature type="compositionally biased region" description="Pro residues" evidence="1">
    <location>
        <begin position="207"/>
        <end position="225"/>
    </location>
</feature>
<dbReference type="PROSITE" id="PS51673">
    <property type="entry name" value="SUZ"/>
    <property type="match status" value="1"/>
</dbReference>
<proteinExistence type="predicted"/>
<feature type="region of interest" description="Disordered" evidence="1">
    <location>
        <begin position="1"/>
        <end position="225"/>
    </location>
</feature>
<name>A0A067T1N1_GALM3</name>
<keyword evidence="4" id="KW-1185">Reference proteome</keyword>
<feature type="compositionally biased region" description="Low complexity" evidence="1">
    <location>
        <begin position="77"/>
        <end position="96"/>
    </location>
</feature>
<feature type="compositionally biased region" description="Low complexity" evidence="1">
    <location>
        <begin position="108"/>
        <end position="118"/>
    </location>
</feature>
<feature type="compositionally biased region" description="Basic and acidic residues" evidence="1">
    <location>
        <begin position="128"/>
        <end position="142"/>
    </location>
</feature>
<accession>A0A067T1N1</accession>
<evidence type="ECO:0000256" key="1">
    <source>
        <dbReference type="SAM" id="MobiDB-lite"/>
    </source>
</evidence>
<dbReference type="Pfam" id="PF12752">
    <property type="entry name" value="SUZ"/>
    <property type="match status" value="1"/>
</dbReference>
<sequence>MSRSVDTWDDEPSRKTTSVTSTTGSAGGSRSKIVSPASVRDDWEMDEDEEDDGDHSVDERNKQIWEDANSKVHYPMPSLVVSRGSSSGSAVPSLPLNQPPAMRILKRPSPSISPSQSSGNINATGETFQEREARYQAARERIFGASTEEVADNGDKQKTPSGNVKKTSPPPPSTKVSREPHGPTNSNGNGGINQEHKGFGDRRTKRPPAPTTTPLPTTPPSNIPV</sequence>
<dbReference type="InterPro" id="IPR024771">
    <property type="entry name" value="SUZ"/>
</dbReference>
<reference evidence="4" key="1">
    <citation type="journal article" date="2014" name="Proc. Natl. Acad. Sci. U.S.A.">
        <title>Extensive sampling of basidiomycete genomes demonstrates inadequacy of the white-rot/brown-rot paradigm for wood decay fungi.</title>
        <authorList>
            <person name="Riley R."/>
            <person name="Salamov A.A."/>
            <person name="Brown D.W."/>
            <person name="Nagy L.G."/>
            <person name="Floudas D."/>
            <person name="Held B.W."/>
            <person name="Levasseur A."/>
            <person name="Lombard V."/>
            <person name="Morin E."/>
            <person name="Otillar R."/>
            <person name="Lindquist E.A."/>
            <person name="Sun H."/>
            <person name="LaButti K.M."/>
            <person name="Schmutz J."/>
            <person name="Jabbour D."/>
            <person name="Luo H."/>
            <person name="Baker S.E."/>
            <person name="Pisabarro A.G."/>
            <person name="Walton J.D."/>
            <person name="Blanchette R.A."/>
            <person name="Henrissat B."/>
            <person name="Martin F."/>
            <person name="Cullen D."/>
            <person name="Hibbett D.S."/>
            <person name="Grigoriev I.V."/>
        </authorList>
    </citation>
    <scope>NUCLEOTIDE SEQUENCE [LARGE SCALE GENOMIC DNA]</scope>
    <source>
        <strain evidence="4">CBS 339.88</strain>
    </source>
</reference>
<evidence type="ECO:0000313" key="3">
    <source>
        <dbReference type="EMBL" id="KDR77095.1"/>
    </source>
</evidence>
<evidence type="ECO:0000313" key="4">
    <source>
        <dbReference type="Proteomes" id="UP000027222"/>
    </source>
</evidence>
<organism evidence="3 4">
    <name type="scientific">Galerina marginata (strain CBS 339.88)</name>
    <dbReference type="NCBI Taxonomy" id="685588"/>
    <lineage>
        <taxon>Eukaryota</taxon>
        <taxon>Fungi</taxon>
        <taxon>Dikarya</taxon>
        <taxon>Basidiomycota</taxon>
        <taxon>Agaricomycotina</taxon>
        <taxon>Agaricomycetes</taxon>
        <taxon>Agaricomycetidae</taxon>
        <taxon>Agaricales</taxon>
        <taxon>Agaricineae</taxon>
        <taxon>Strophariaceae</taxon>
        <taxon>Galerina</taxon>
    </lineage>
</organism>
<feature type="domain" description="SUZ" evidence="2">
    <location>
        <begin position="75"/>
        <end position="147"/>
    </location>
</feature>
<feature type="compositionally biased region" description="Acidic residues" evidence="1">
    <location>
        <begin position="43"/>
        <end position="53"/>
    </location>
</feature>
<dbReference type="EMBL" id="KL142377">
    <property type="protein sequence ID" value="KDR77095.1"/>
    <property type="molecule type" value="Genomic_DNA"/>
</dbReference>
<feature type="compositionally biased region" description="Low complexity" evidence="1">
    <location>
        <begin position="16"/>
        <end position="31"/>
    </location>
</feature>
<dbReference type="InterPro" id="IPR039228">
    <property type="entry name" value="SZRD1"/>
</dbReference>
<dbReference type="PANTHER" id="PTHR31796">
    <property type="entry name" value="SUZ DOMAIN-CONTAINING PROTEIN 1"/>
    <property type="match status" value="1"/>
</dbReference>
<gene>
    <name evidence="3" type="ORF">GALMADRAFT_278943</name>
</gene>
<evidence type="ECO:0000259" key="2">
    <source>
        <dbReference type="PROSITE" id="PS51673"/>
    </source>
</evidence>
<dbReference type="Proteomes" id="UP000027222">
    <property type="component" value="Unassembled WGS sequence"/>
</dbReference>
<dbReference type="HOGENOM" id="CLU_109005_0_0_1"/>